<evidence type="ECO:0000256" key="1">
    <source>
        <dbReference type="SAM" id="MobiDB-lite"/>
    </source>
</evidence>
<name>A0A931AAK8_9ACTN</name>
<accession>A0A931AAK8</accession>
<dbReference type="AlphaFoldDB" id="A0A931AAK8"/>
<dbReference type="RefSeq" id="WP_195894799.1">
    <property type="nucleotide sequence ID" value="NZ_JADOGI010000018.1"/>
</dbReference>
<comment type="caution">
    <text evidence="2">The sequence shown here is derived from an EMBL/GenBank/DDBJ whole genome shotgun (WGS) entry which is preliminary data.</text>
</comment>
<feature type="compositionally biased region" description="Polar residues" evidence="1">
    <location>
        <begin position="28"/>
        <end position="38"/>
    </location>
</feature>
<dbReference type="Proteomes" id="UP000605361">
    <property type="component" value="Unassembled WGS sequence"/>
</dbReference>
<reference evidence="2" key="1">
    <citation type="submission" date="2020-11" db="EMBL/GenBank/DDBJ databases">
        <title>Whole-genome analyses of Nonomuraea sp. K274.</title>
        <authorList>
            <person name="Veyisoglu A."/>
        </authorList>
    </citation>
    <scope>NUCLEOTIDE SEQUENCE</scope>
    <source>
        <strain evidence="2">K274</strain>
    </source>
</reference>
<proteinExistence type="predicted"/>
<dbReference type="EMBL" id="JADOGI010000018">
    <property type="protein sequence ID" value="MBF8185822.1"/>
    <property type="molecule type" value="Genomic_DNA"/>
</dbReference>
<keyword evidence="3" id="KW-1185">Reference proteome</keyword>
<sequence>MPSGTASLAPRHGRLPGGWPCPALPAAGQSQDPHQQPSDLDVCKGKGKVTYGRGKGSPPGFNAVSFQSLDGSVQFVISATLATSNRDTALDPLLKKAGEAVLCPGK</sequence>
<feature type="region of interest" description="Disordered" evidence="1">
    <location>
        <begin position="1"/>
        <end position="46"/>
    </location>
</feature>
<evidence type="ECO:0000313" key="2">
    <source>
        <dbReference type="EMBL" id="MBF8185822.1"/>
    </source>
</evidence>
<protein>
    <submittedName>
        <fullName evidence="2">Uncharacterized protein</fullName>
    </submittedName>
</protein>
<evidence type="ECO:0000313" key="3">
    <source>
        <dbReference type="Proteomes" id="UP000605361"/>
    </source>
</evidence>
<organism evidence="2 3">
    <name type="scientific">Nonomuraea cypriaca</name>
    <dbReference type="NCBI Taxonomy" id="1187855"/>
    <lineage>
        <taxon>Bacteria</taxon>
        <taxon>Bacillati</taxon>
        <taxon>Actinomycetota</taxon>
        <taxon>Actinomycetes</taxon>
        <taxon>Streptosporangiales</taxon>
        <taxon>Streptosporangiaceae</taxon>
        <taxon>Nonomuraea</taxon>
    </lineage>
</organism>
<gene>
    <name evidence="2" type="ORF">ITP53_08715</name>
</gene>